<keyword evidence="4" id="KW-1185">Reference proteome</keyword>
<dbReference type="EMBL" id="BAAAHB010000067">
    <property type="protein sequence ID" value="GAA0480643.1"/>
    <property type="molecule type" value="Genomic_DNA"/>
</dbReference>
<dbReference type="PROSITE" id="PS51257">
    <property type="entry name" value="PROKAR_LIPOPROTEIN"/>
    <property type="match status" value="1"/>
</dbReference>
<dbReference type="RefSeq" id="WP_344094341.1">
    <property type="nucleotide sequence ID" value="NZ_BAAAHB010000067.1"/>
</dbReference>
<dbReference type="Pfam" id="PF10647">
    <property type="entry name" value="Gmad1"/>
    <property type="match status" value="1"/>
</dbReference>
<dbReference type="InterPro" id="IPR059026">
    <property type="entry name" value="LpqB_N"/>
</dbReference>
<gene>
    <name evidence="3" type="ORF">GCM10009544_48180</name>
</gene>
<dbReference type="Pfam" id="PF25976">
    <property type="entry name" value="LpqB_N"/>
    <property type="match status" value="1"/>
</dbReference>
<protein>
    <submittedName>
        <fullName evidence="3">LpqB family beta-propeller domain-containing protein</fullName>
    </submittedName>
</protein>
<dbReference type="SUPFAM" id="SSF63829">
    <property type="entry name" value="Calcium-dependent phosphotriesterase"/>
    <property type="match status" value="1"/>
</dbReference>
<organism evidence="3 4">
    <name type="scientific">Streptomyces stramineus</name>
    <dbReference type="NCBI Taxonomy" id="173861"/>
    <lineage>
        <taxon>Bacteria</taxon>
        <taxon>Bacillati</taxon>
        <taxon>Actinomycetota</taxon>
        <taxon>Actinomycetes</taxon>
        <taxon>Kitasatosporales</taxon>
        <taxon>Streptomycetaceae</taxon>
        <taxon>Streptomyces</taxon>
    </lineage>
</organism>
<evidence type="ECO:0000313" key="4">
    <source>
        <dbReference type="Proteomes" id="UP001499895"/>
    </source>
</evidence>
<evidence type="ECO:0000313" key="3">
    <source>
        <dbReference type="EMBL" id="GAA0480643.1"/>
    </source>
</evidence>
<feature type="chain" id="PRO_5045431101" evidence="1">
    <location>
        <begin position="33"/>
        <end position="613"/>
    </location>
</feature>
<dbReference type="InterPro" id="IPR018910">
    <property type="entry name" value="LpqB_C"/>
</dbReference>
<dbReference type="SMART" id="SM00909">
    <property type="entry name" value="Germane"/>
    <property type="match status" value="1"/>
</dbReference>
<name>A0ABP3KIT9_9ACTN</name>
<sequence>MGAERRRHRPERGARRRSAGLGALALSGALLAGCASMPDSGEVTEVDSSRRADADSQVRVYGVAPHKGEQPQELVAGFLEATTSDDPDYATARLYLAKSAKRKWEPGSVTTVLAGPPQVSVERTGDRAEDYTVTLTGKQIARIDAKHAYKPDERPYQTQIHMAREDGEWRIDALPPGVVLGNADFQRIYRSVNKYYFAELGAGGPDRGRNVLVADPVYLRKRIDPVTSTVKALLDGPTSWLNPVASTAFPTGTQVVDQRLSLDDSNALKVRLNKAASATSQDLCRRMAAQLLYTVQEQSVKVSQVTLQRENGSQLCTLGREEARSYTHDPSSGPPDRQYFVDAQHRMVSLADGENTARRVPGPFGADNGVQLKSVAVDRGTAPRAAGVAANGQALYVAELESGAPLGDARLTVRGSGKTGLTPPSWDGLGDLWVADQDPDRPRLLRLPGGTGAPEEVQVPRLDGGRITGLRVAADGVRIALLVTKGDRTTVKLGRVERRGGAGKPSLSVQELRSVAPRLEQVDAVSWAGGSRLLVAGNEQGGLQLLQYIETDGSVSNASALPGITGVRGVAAPENASKVSALVAERDGGIVRLLPDTNWKLVTKEGSAPVYPG</sequence>
<reference evidence="4" key="1">
    <citation type="journal article" date="2019" name="Int. J. Syst. Evol. Microbiol.">
        <title>The Global Catalogue of Microorganisms (GCM) 10K type strain sequencing project: providing services to taxonomists for standard genome sequencing and annotation.</title>
        <authorList>
            <consortium name="The Broad Institute Genomics Platform"/>
            <consortium name="The Broad Institute Genome Sequencing Center for Infectious Disease"/>
            <person name="Wu L."/>
            <person name="Ma J."/>
        </authorList>
    </citation>
    <scope>NUCLEOTIDE SEQUENCE [LARGE SCALE GENOMIC DNA]</scope>
    <source>
        <strain evidence="4">JCM 10649</strain>
    </source>
</reference>
<comment type="caution">
    <text evidence="3">The sequence shown here is derived from an EMBL/GenBank/DDBJ whole genome shotgun (WGS) entry which is preliminary data.</text>
</comment>
<feature type="signal peptide" evidence="1">
    <location>
        <begin position="1"/>
        <end position="32"/>
    </location>
</feature>
<evidence type="ECO:0000256" key="1">
    <source>
        <dbReference type="SAM" id="SignalP"/>
    </source>
</evidence>
<proteinExistence type="predicted"/>
<dbReference type="Pfam" id="PF10646">
    <property type="entry name" value="Germane"/>
    <property type="match status" value="1"/>
</dbReference>
<keyword evidence="1" id="KW-0732">Signal</keyword>
<feature type="domain" description="GerMN" evidence="2">
    <location>
        <begin position="226"/>
        <end position="319"/>
    </location>
</feature>
<dbReference type="InterPro" id="IPR019606">
    <property type="entry name" value="GerMN"/>
</dbReference>
<dbReference type="Proteomes" id="UP001499895">
    <property type="component" value="Unassembled WGS sequence"/>
</dbReference>
<accession>A0ABP3KIT9</accession>
<evidence type="ECO:0000259" key="2">
    <source>
        <dbReference type="SMART" id="SM00909"/>
    </source>
</evidence>